<sequence>MDPQIEADFFNPPIRELPLAYVLDWYFAACERQGASKATWGWLLPRILEVLAVGDDVATVGLEVSLARFETGNPANWSGEEWRVLDSFQRQYLALQIEDGGDNLDDVLCMFRLGGWPMEDLLEQVAAFPDDVLAHRFWRDWCEHHVPGREAVWITPFWEAPDNTAAYDFYTSPEIHARMEALALADATDPELAAQASAVVGVIEAGADWLR</sequence>
<dbReference type="Proteomes" id="UP000522081">
    <property type="component" value="Unassembled WGS sequence"/>
</dbReference>
<dbReference type="AlphaFoldDB" id="A0A7Y9XYU2"/>
<reference evidence="1 2" key="1">
    <citation type="submission" date="2020-07" db="EMBL/GenBank/DDBJ databases">
        <title>Genomic Encyclopedia of Type Strains, Phase IV (KMG-IV): sequencing the most valuable type-strain genomes for metagenomic binning, comparative biology and taxonomic classification.</title>
        <authorList>
            <person name="Goeker M."/>
        </authorList>
    </citation>
    <scope>NUCLEOTIDE SEQUENCE [LARGE SCALE GENOMIC DNA]</scope>
    <source>
        <strain evidence="1 2">DSM 29043</strain>
    </source>
</reference>
<gene>
    <name evidence="1" type="ORF">FHS75_003515</name>
</gene>
<organism evidence="1 2">
    <name type="scientific">Novosphingobium marinum</name>
    <dbReference type="NCBI Taxonomy" id="1514948"/>
    <lineage>
        <taxon>Bacteria</taxon>
        <taxon>Pseudomonadati</taxon>
        <taxon>Pseudomonadota</taxon>
        <taxon>Alphaproteobacteria</taxon>
        <taxon>Sphingomonadales</taxon>
        <taxon>Sphingomonadaceae</taxon>
        <taxon>Novosphingobium</taxon>
    </lineage>
</organism>
<proteinExistence type="predicted"/>
<evidence type="ECO:0000313" key="2">
    <source>
        <dbReference type="Proteomes" id="UP000522081"/>
    </source>
</evidence>
<comment type="caution">
    <text evidence="1">The sequence shown here is derived from an EMBL/GenBank/DDBJ whole genome shotgun (WGS) entry which is preliminary data.</text>
</comment>
<keyword evidence="2" id="KW-1185">Reference proteome</keyword>
<protein>
    <submittedName>
        <fullName evidence="1">Uncharacterized protein</fullName>
    </submittedName>
</protein>
<dbReference type="RefSeq" id="WP_179408917.1">
    <property type="nucleotide sequence ID" value="NZ_BMGF01000018.1"/>
</dbReference>
<name>A0A7Y9XYU2_9SPHN</name>
<evidence type="ECO:0000313" key="1">
    <source>
        <dbReference type="EMBL" id="NYH97154.1"/>
    </source>
</evidence>
<accession>A0A7Y9XYU2</accession>
<dbReference type="EMBL" id="JACBZF010000015">
    <property type="protein sequence ID" value="NYH97154.1"/>
    <property type="molecule type" value="Genomic_DNA"/>
</dbReference>